<proteinExistence type="predicted"/>
<comment type="caution">
    <text evidence="1">The sequence shown here is derived from an EMBL/GenBank/DDBJ whole genome shotgun (WGS) entry which is preliminary data.</text>
</comment>
<accession>A0A9P8TJH8</accession>
<dbReference type="EMBL" id="JAEUBG010004706">
    <property type="protein sequence ID" value="KAH3680616.1"/>
    <property type="molecule type" value="Genomic_DNA"/>
</dbReference>
<dbReference type="AlphaFoldDB" id="A0A9P8TJH8"/>
<organism evidence="1 2">
    <name type="scientific">Wickerhamomyces pijperi</name>
    <name type="common">Yeast</name>
    <name type="synonym">Pichia pijperi</name>
    <dbReference type="NCBI Taxonomy" id="599730"/>
    <lineage>
        <taxon>Eukaryota</taxon>
        <taxon>Fungi</taxon>
        <taxon>Dikarya</taxon>
        <taxon>Ascomycota</taxon>
        <taxon>Saccharomycotina</taxon>
        <taxon>Saccharomycetes</taxon>
        <taxon>Phaffomycetales</taxon>
        <taxon>Wickerhamomycetaceae</taxon>
        <taxon>Wickerhamomyces</taxon>
    </lineage>
</organism>
<dbReference type="OrthoDB" id="4138121at2759"/>
<dbReference type="InterPro" id="IPR020301">
    <property type="entry name" value="Mrx7"/>
</dbReference>
<keyword evidence="2" id="KW-1185">Reference proteome</keyword>
<reference evidence="1" key="2">
    <citation type="submission" date="2021-01" db="EMBL/GenBank/DDBJ databases">
        <authorList>
            <person name="Schikora-Tamarit M.A."/>
        </authorList>
    </citation>
    <scope>NUCLEOTIDE SEQUENCE</scope>
    <source>
        <strain evidence="1">CBS2887</strain>
    </source>
</reference>
<reference evidence="1" key="1">
    <citation type="journal article" date="2021" name="Open Biol.">
        <title>Shared evolutionary footprints suggest mitochondrial oxidative damage underlies multiple complex I losses in fungi.</title>
        <authorList>
            <person name="Schikora-Tamarit M.A."/>
            <person name="Marcet-Houben M."/>
            <person name="Nosek J."/>
            <person name="Gabaldon T."/>
        </authorList>
    </citation>
    <scope>NUCLEOTIDE SEQUENCE</scope>
    <source>
        <strain evidence="1">CBS2887</strain>
    </source>
</reference>
<evidence type="ECO:0000313" key="2">
    <source>
        <dbReference type="Proteomes" id="UP000774326"/>
    </source>
</evidence>
<evidence type="ECO:0000313" key="1">
    <source>
        <dbReference type="EMBL" id="KAH3680616.1"/>
    </source>
</evidence>
<dbReference type="Proteomes" id="UP000774326">
    <property type="component" value="Unassembled WGS sequence"/>
</dbReference>
<gene>
    <name evidence="1" type="ORF">WICPIJ_008187</name>
</gene>
<dbReference type="Pfam" id="PF10906">
    <property type="entry name" value="Mrx7"/>
    <property type="match status" value="1"/>
</dbReference>
<protein>
    <submittedName>
        <fullName evidence="1">Uncharacterized protein</fullName>
    </submittedName>
</protein>
<name>A0A9P8TJH8_WICPI</name>
<sequence length="87" mass="10474">MTGPRNLEEFLYMRLMRSPAFHRFVRSVYYKLNGIDPAQLHNKYDHGVRFDADVLFKPTPMQKFKAFRMLWWDEIRASVGLSRKHNV</sequence>